<keyword evidence="3" id="KW-1185">Reference proteome</keyword>
<evidence type="ECO:0000313" key="4">
    <source>
        <dbReference type="Proteomes" id="UP000275865"/>
    </source>
</evidence>
<dbReference type="AlphaFoldDB" id="A0A3A9XS38"/>
<sequence length="112" mass="11638">MSGAGGGQLWLDATRARQGGADLSAAGEALSARRAEVGGEIASTSAQQPWGRDDIGAAFERGYRGCEEIVLRAWEGLGRHLNALGVDVVRSVDANVNTDATASGRLARVDSR</sequence>
<name>A0A3A9XS38_9ACTN</name>
<evidence type="ECO:0000313" key="3">
    <source>
        <dbReference type="Proteomes" id="UP000271548"/>
    </source>
</evidence>
<dbReference type="Proteomes" id="UP000271548">
    <property type="component" value="Unassembled WGS sequence"/>
</dbReference>
<dbReference type="RefSeq" id="WP_120673254.1">
    <property type="nucleotide sequence ID" value="NZ_RAZS01000001.1"/>
</dbReference>
<proteinExistence type="predicted"/>
<protein>
    <recommendedName>
        <fullName evidence="5">PE domain-containing protein</fullName>
    </recommendedName>
</protein>
<accession>A0A3A9XS38</accession>
<dbReference type="OrthoDB" id="3383480at2"/>
<dbReference type="Proteomes" id="UP000275865">
    <property type="component" value="Unassembled WGS sequence"/>
</dbReference>
<evidence type="ECO:0000313" key="1">
    <source>
        <dbReference type="EMBL" id="RKN23572.1"/>
    </source>
</evidence>
<comment type="caution">
    <text evidence="2">The sequence shown here is derived from an EMBL/GenBank/DDBJ whole genome shotgun (WGS) entry which is preliminary data.</text>
</comment>
<dbReference type="EMBL" id="RAZS01000001">
    <property type="protein sequence ID" value="RKN23572.1"/>
    <property type="molecule type" value="Genomic_DNA"/>
</dbReference>
<dbReference type="EMBL" id="RAZT01000017">
    <property type="protein sequence ID" value="RKN27981.1"/>
    <property type="molecule type" value="Genomic_DNA"/>
</dbReference>
<gene>
    <name evidence="2" type="ORF">D7044_27695</name>
    <name evidence="1" type="ORF">D7147_00460</name>
</gene>
<organism evidence="2 4">
    <name type="scientific">Micromonospora musae</name>
    <dbReference type="NCBI Taxonomy" id="1894970"/>
    <lineage>
        <taxon>Bacteria</taxon>
        <taxon>Bacillati</taxon>
        <taxon>Actinomycetota</taxon>
        <taxon>Actinomycetes</taxon>
        <taxon>Micromonosporales</taxon>
        <taxon>Micromonosporaceae</taxon>
        <taxon>Micromonospora</taxon>
    </lineage>
</organism>
<evidence type="ECO:0008006" key="5">
    <source>
        <dbReference type="Google" id="ProtNLM"/>
    </source>
</evidence>
<reference evidence="3 4" key="1">
    <citation type="submission" date="2018-09" db="EMBL/GenBank/DDBJ databases">
        <title>Micromonospora sp. nov. MS1-9, isolated from a root of Musa sp.</title>
        <authorList>
            <person name="Kuncharoen N."/>
            <person name="Kudo T."/>
            <person name="Ohkuma M."/>
            <person name="Yuki M."/>
            <person name="Tanasupawat S."/>
        </authorList>
    </citation>
    <scope>NUCLEOTIDE SEQUENCE [LARGE SCALE GENOMIC DNA]</scope>
    <source>
        <strain evidence="2 4">MS1-9</strain>
        <strain evidence="1 3">NGC1-4</strain>
    </source>
</reference>
<evidence type="ECO:0000313" key="2">
    <source>
        <dbReference type="EMBL" id="RKN27981.1"/>
    </source>
</evidence>